<reference evidence="2 3" key="1">
    <citation type="submission" date="2020-06" db="EMBL/GenBank/DDBJ databases">
        <title>Sphingomonas hominis sp. nov., a member of the Sphingomonas, isolated from the hair of a 22-year-old girl.</title>
        <authorList>
            <person name="Zhang D.-F."/>
            <person name="Cui X.-W."/>
        </authorList>
    </citation>
    <scope>NUCLEOTIDE SEQUENCE [LARGE SCALE GENOMIC DNA]</scope>
    <source>
        <strain evidence="2 3">HHU CXW</strain>
    </source>
</reference>
<gene>
    <name evidence="2" type="ORF">HRV97_03925</name>
</gene>
<comment type="caution">
    <text evidence="2">The sequence shown here is derived from an EMBL/GenBank/DDBJ whole genome shotgun (WGS) entry which is preliminary data.</text>
</comment>
<organism evidence="2 3">
    <name type="scientific">Sphingomonas hominis</name>
    <dbReference type="NCBI Taxonomy" id="2741495"/>
    <lineage>
        <taxon>Bacteria</taxon>
        <taxon>Pseudomonadati</taxon>
        <taxon>Pseudomonadota</taxon>
        <taxon>Alphaproteobacteria</taxon>
        <taxon>Sphingomonadales</taxon>
        <taxon>Sphingomonadaceae</taxon>
        <taxon>Sphingomonas</taxon>
    </lineage>
</organism>
<sequence>MTPIGALALGVFVTAIAGAVHVWPSGLSWALFIVASIVLAVALWAYVYFAITAPDRLQTEDYRIQKEVVARLPDTIIIDPLKLPPSDAKLVTHVRENEDE</sequence>
<dbReference type="EMBL" id="JABULH010000001">
    <property type="protein sequence ID" value="NTS64308.1"/>
    <property type="molecule type" value="Genomic_DNA"/>
</dbReference>
<evidence type="ECO:0000313" key="3">
    <source>
        <dbReference type="Proteomes" id="UP000621447"/>
    </source>
</evidence>
<protein>
    <submittedName>
        <fullName evidence="2">Uncharacterized protein</fullName>
    </submittedName>
</protein>
<feature type="transmembrane region" description="Helical" evidence="1">
    <location>
        <begin position="29"/>
        <end position="49"/>
    </location>
</feature>
<keyword evidence="1" id="KW-0812">Transmembrane</keyword>
<keyword evidence="1" id="KW-0472">Membrane</keyword>
<evidence type="ECO:0000256" key="1">
    <source>
        <dbReference type="SAM" id="Phobius"/>
    </source>
</evidence>
<evidence type="ECO:0000313" key="2">
    <source>
        <dbReference type="EMBL" id="NTS64308.1"/>
    </source>
</evidence>
<proteinExistence type="predicted"/>
<keyword evidence="3" id="KW-1185">Reference proteome</keyword>
<keyword evidence="1" id="KW-1133">Transmembrane helix</keyword>
<dbReference type="Proteomes" id="UP000621447">
    <property type="component" value="Unassembled WGS sequence"/>
</dbReference>
<name>A0ABX2JD51_9SPHN</name>
<accession>A0ABX2JD51</accession>
<dbReference type="RefSeq" id="WP_174192338.1">
    <property type="nucleotide sequence ID" value="NZ_JABULH010000001.1"/>
</dbReference>